<evidence type="ECO:0000256" key="1">
    <source>
        <dbReference type="SAM" id="SignalP"/>
    </source>
</evidence>
<dbReference type="Proteomes" id="UP000007241">
    <property type="component" value="Unassembled WGS sequence"/>
</dbReference>
<keyword evidence="3" id="KW-1185">Reference proteome</keyword>
<evidence type="ECO:0000313" key="2">
    <source>
        <dbReference type="EMBL" id="EGF81506.1"/>
    </source>
</evidence>
<evidence type="ECO:0000313" key="3">
    <source>
        <dbReference type="Proteomes" id="UP000007241"/>
    </source>
</evidence>
<reference evidence="2 3" key="1">
    <citation type="submission" date="2009-12" db="EMBL/GenBank/DDBJ databases">
        <title>The draft genome of Batrachochytrium dendrobatidis.</title>
        <authorList>
            <consortium name="US DOE Joint Genome Institute (JGI-PGF)"/>
            <person name="Kuo A."/>
            <person name="Salamov A."/>
            <person name="Schmutz J."/>
            <person name="Lucas S."/>
            <person name="Pitluck S."/>
            <person name="Rosenblum E."/>
            <person name="Stajich J."/>
            <person name="Eisen M."/>
            <person name="Grigoriev I.V."/>
        </authorList>
    </citation>
    <scope>NUCLEOTIDE SEQUENCE [LARGE SCALE GENOMIC DNA]</scope>
    <source>
        <strain evidence="3">JAM81 / FGSC 10211</strain>
    </source>
</reference>
<organism evidence="2 3">
    <name type="scientific">Batrachochytrium dendrobatidis (strain JAM81 / FGSC 10211)</name>
    <name type="common">Frog chytrid fungus</name>
    <dbReference type="NCBI Taxonomy" id="684364"/>
    <lineage>
        <taxon>Eukaryota</taxon>
        <taxon>Fungi</taxon>
        <taxon>Fungi incertae sedis</taxon>
        <taxon>Chytridiomycota</taxon>
        <taxon>Chytridiomycota incertae sedis</taxon>
        <taxon>Chytridiomycetes</taxon>
        <taxon>Rhizophydiales</taxon>
        <taxon>Rhizophydiales incertae sedis</taxon>
        <taxon>Batrachochytrium</taxon>
    </lineage>
</organism>
<gene>
    <name evidence="2" type="ORF">BATDEDRAFT_36824</name>
</gene>
<accession>F4P044</accession>
<dbReference type="RefSeq" id="XP_006678061.1">
    <property type="nucleotide sequence ID" value="XM_006677998.1"/>
</dbReference>
<protein>
    <submittedName>
        <fullName evidence="2">Expressed protein</fullName>
    </submittedName>
</protein>
<dbReference type="InParanoid" id="F4P044"/>
<dbReference type="HOGENOM" id="CLU_2454357_0_0_1"/>
<feature type="signal peptide" evidence="1">
    <location>
        <begin position="1"/>
        <end position="20"/>
    </location>
</feature>
<feature type="chain" id="PRO_5003318785" evidence="1">
    <location>
        <begin position="21"/>
        <end position="89"/>
    </location>
</feature>
<dbReference type="AlphaFoldDB" id="F4P044"/>
<dbReference type="GeneID" id="18241218"/>
<proteinExistence type="predicted"/>
<sequence>MWHSHIACIWFLCTGYSCHSTRIRSNCWSSVSKSQVCCCPKHSSCISRSDYYLDRFQETEHREIHTEASIRLASIISCSRTIQERSCQC</sequence>
<keyword evidence="1" id="KW-0732">Signal</keyword>
<name>F4P044_BATDJ</name>
<dbReference type="EMBL" id="GL882882">
    <property type="protein sequence ID" value="EGF81506.1"/>
    <property type="molecule type" value="Genomic_DNA"/>
</dbReference>